<sequence length="58" mass="7085">MARRRIVTFQDLRRALLHRYVEKSCTSDERYLIEIMRFEDEDFNVECMLMLGEDDVPE</sequence>
<protein>
    <submittedName>
        <fullName evidence="1">Uncharacterized protein</fullName>
    </submittedName>
</protein>
<evidence type="ECO:0000313" key="1">
    <source>
        <dbReference type="EMBL" id="MDR9900980.1"/>
    </source>
</evidence>
<reference evidence="2" key="1">
    <citation type="journal article" date="2021" name="Science">
        <title>Hunting the eagle killer: A cyanobacterial neurotoxin causes vacuolar myelinopathy.</title>
        <authorList>
            <person name="Breinlinger S."/>
            <person name="Phillips T.J."/>
            <person name="Haram B.N."/>
            <person name="Mares J."/>
            <person name="Martinez Yerena J.A."/>
            <person name="Hrouzek P."/>
            <person name="Sobotka R."/>
            <person name="Henderson W.M."/>
            <person name="Schmieder P."/>
            <person name="Williams S.M."/>
            <person name="Lauderdale J.D."/>
            <person name="Wilde H.D."/>
            <person name="Gerrin W."/>
            <person name="Kust A."/>
            <person name="Washington J.W."/>
            <person name="Wagner C."/>
            <person name="Geier B."/>
            <person name="Liebeke M."/>
            <person name="Enke H."/>
            <person name="Niedermeyer T.H.J."/>
            <person name="Wilde S.B."/>
        </authorList>
    </citation>
    <scope>NUCLEOTIDE SEQUENCE [LARGE SCALE GENOMIC DNA]</scope>
    <source>
        <strain evidence="2">Thurmond2011</strain>
    </source>
</reference>
<proteinExistence type="predicted"/>
<keyword evidence="2" id="KW-1185">Reference proteome</keyword>
<dbReference type="Proteomes" id="UP000667802">
    <property type="component" value="Unassembled WGS sequence"/>
</dbReference>
<accession>A0AAP5MD59</accession>
<dbReference type="AlphaFoldDB" id="A0AAP5MD59"/>
<evidence type="ECO:0000313" key="2">
    <source>
        <dbReference type="Proteomes" id="UP000667802"/>
    </source>
</evidence>
<organism evidence="1 2">
    <name type="scientific">Aetokthonos hydrillicola Thurmond2011</name>
    <dbReference type="NCBI Taxonomy" id="2712845"/>
    <lineage>
        <taxon>Bacteria</taxon>
        <taxon>Bacillati</taxon>
        <taxon>Cyanobacteriota</taxon>
        <taxon>Cyanophyceae</taxon>
        <taxon>Nostocales</taxon>
        <taxon>Hapalosiphonaceae</taxon>
        <taxon>Aetokthonos</taxon>
    </lineage>
</organism>
<dbReference type="EMBL" id="JAALHA020000049">
    <property type="protein sequence ID" value="MDR9900980.1"/>
    <property type="molecule type" value="Genomic_DNA"/>
</dbReference>
<name>A0AAP5MD59_9CYAN</name>
<dbReference type="RefSeq" id="WP_310834554.1">
    <property type="nucleotide sequence ID" value="NZ_JAALHA020000049.1"/>
</dbReference>
<comment type="caution">
    <text evidence="1">The sequence shown here is derived from an EMBL/GenBank/DDBJ whole genome shotgun (WGS) entry which is preliminary data.</text>
</comment>
<gene>
    <name evidence="1" type="ORF">G7B40_042165</name>
</gene>